<dbReference type="GO" id="GO:0044396">
    <property type="term" value="P:actin cortical patch organization"/>
    <property type="evidence" value="ECO:0007669"/>
    <property type="project" value="UniProtKB-ARBA"/>
</dbReference>
<dbReference type="EMBL" id="UFAJ01000427">
    <property type="protein sequence ID" value="SSD60708.1"/>
    <property type="molecule type" value="Genomic_DNA"/>
</dbReference>
<reference evidence="9" key="1">
    <citation type="submission" date="2018-06" db="EMBL/GenBank/DDBJ databases">
        <authorList>
            <person name="Guldener U."/>
        </authorList>
    </citation>
    <scope>NUCLEOTIDE SEQUENCE [LARGE SCALE GENOMIC DNA]</scope>
    <source>
        <strain evidence="9">UTAD17</strain>
    </source>
</reference>
<evidence type="ECO:0000256" key="2">
    <source>
        <dbReference type="ARBA" id="ARBA00006084"/>
    </source>
</evidence>
<evidence type="ECO:0000313" key="8">
    <source>
        <dbReference type="EMBL" id="SSD60708.1"/>
    </source>
</evidence>
<dbReference type="FunFam" id="1.25.40.190:FF:000003">
    <property type="entry name" value="Actin-related protein 2/3 complex subunit 5"/>
    <property type="match status" value="1"/>
</dbReference>
<evidence type="ECO:0000256" key="6">
    <source>
        <dbReference type="ARBA" id="ARBA00060329"/>
    </source>
</evidence>
<keyword evidence="4 7" id="KW-0206">Cytoskeleton</keyword>
<comment type="function">
    <text evidence="7">Functions as component of the Arp2/3 complex which is involved in regulation of actin polymerization and together with an activating nucleation-promoting factor (NPF) mediates the formation of branched actin networks. Arp2/3 complex plays a critical role in the control of cell morphogenesis via the modulation of cell polarity development.</text>
</comment>
<evidence type="ECO:0000256" key="3">
    <source>
        <dbReference type="ARBA" id="ARBA00022490"/>
    </source>
</evidence>
<dbReference type="SUPFAM" id="SSF69103">
    <property type="entry name" value="Arp2/3 complex 16 kDa subunit ARPC5"/>
    <property type="match status" value="1"/>
</dbReference>
<sequence length="157" mass="17413">MEDWRRIDIDALDPENARLTAADLQQPLLTTLPTYTIQQVQQQISQLRSFGSSGDTLSAVRLITGSPVYLTDSEATKQQYLLAVLDVLCQARPTDIANIVKQLSNDEADVLTKYLYKGMSKPEGAKQGAVLLSWLDKVIEKNGTGSIIRFLTDRKSV</sequence>
<protein>
    <recommendedName>
        <fullName evidence="5 7">Actin-related protein 2/3 complex subunit 5</fullName>
    </recommendedName>
</protein>
<evidence type="ECO:0000256" key="5">
    <source>
        <dbReference type="ARBA" id="ARBA00040214"/>
    </source>
</evidence>
<comment type="similarity">
    <text evidence="2 7">Belongs to the ARPC5 family.</text>
</comment>
<dbReference type="GO" id="GO:0005885">
    <property type="term" value="C:Arp2/3 protein complex"/>
    <property type="evidence" value="ECO:0007669"/>
    <property type="project" value="InterPro"/>
</dbReference>
<keyword evidence="3" id="KW-0963">Cytoplasm</keyword>
<dbReference type="Pfam" id="PF04699">
    <property type="entry name" value="P16-Arc"/>
    <property type="match status" value="1"/>
</dbReference>
<comment type="function">
    <text evidence="6">Functions as a component of the Arp2/3 complex which is involved in regulation of actin polymerization and together with an activating nucleation-promoting factor (NPF) mediates the formation of branched actin networks.</text>
</comment>
<evidence type="ECO:0000313" key="9">
    <source>
        <dbReference type="Proteomes" id="UP000262825"/>
    </source>
</evidence>
<name>A0A376B7S0_9ASCO</name>
<dbReference type="GO" id="GO:0034314">
    <property type="term" value="P:Arp2/3 complex-mediated actin nucleation"/>
    <property type="evidence" value="ECO:0007669"/>
    <property type="project" value="InterPro"/>
</dbReference>
<dbReference type="InterPro" id="IPR036743">
    <property type="entry name" value="ARPC5_sf"/>
</dbReference>
<comment type="subcellular location">
    <subcellularLocation>
        <location evidence="1">Cytoplasm</location>
        <location evidence="1">Cytoskeleton</location>
    </subcellularLocation>
</comment>
<dbReference type="VEuPathDB" id="FungiDB:SCODWIG_02469"/>
<dbReference type="PANTHER" id="PTHR12644">
    <property type="entry name" value="ARP2/3 COMPLEX 16 KD SUBUNIT P16-ARC"/>
    <property type="match status" value="1"/>
</dbReference>
<organism evidence="8 9">
    <name type="scientific">Saccharomycodes ludwigii</name>
    <dbReference type="NCBI Taxonomy" id="36035"/>
    <lineage>
        <taxon>Eukaryota</taxon>
        <taxon>Fungi</taxon>
        <taxon>Dikarya</taxon>
        <taxon>Ascomycota</taxon>
        <taxon>Saccharomycotina</taxon>
        <taxon>Saccharomycetes</taxon>
        <taxon>Saccharomycodales</taxon>
        <taxon>Saccharomycodaceae</taxon>
        <taxon>Saccharomycodes</taxon>
    </lineage>
</organism>
<accession>A0A376B7S0</accession>
<evidence type="ECO:0000256" key="7">
    <source>
        <dbReference type="RuleBase" id="RU004301"/>
    </source>
</evidence>
<dbReference type="GO" id="GO:0030833">
    <property type="term" value="P:regulation of actin filament polymerization"/>
    <property type="evidence" value="ECO:0007669"/>
    <property type="project" value="InterPro"/>
</dbReference>
<keyword evidence="9" id="KW-1185">Reference proteome</keyword>
<dbReference type="Proteomes" id="UP000262825">
    <property type="component" value="Unassembled WGS sequence"/>
</dbReference>
<dbReference type="AlphaFoldDB" id="A0A376B7S0"/>
<evidence type="ECO:0000256" key="4">
    <source>
        <dbReference type="ARBA" id="ARBA00023212"/>
    </source>
</evidence>
<dbReference type="InterPro" id="IPR006789">
    <property type="entry name" value="ARPC5"/>
</dbReference>
<dbReference type="Gene3D" id="1.25.40.190">
    <property type="entry name" value="Actin-related protein 2/3 complex subunit 5"/>
    <property type="match status" value="1"/>
</dbReference>
<dbReference type="OrthoDB" id="195498at2759"/>
<gene>
    <name evidence="8" type="ORF">SCODWIG_02469</name>
</gene>
<dbReference type="PIRSF" id="PIRSF039096">
    <property type="entry name" value="p16-ARC"/>
    <property type="match status" value="1"/>
</dbReference>
<proteinExistence type="inferred from homology"/>
<evidence type="ECO:0000256" key="1">
    <source>
        <dbReference type="ARBA" id="ARBA00004245"/>
    </source>
</evidence>